<dbReference type="RefSeq" id="WP_114031118.1">
    <property type="nucleotide sequence ID" value="NZ_QOIL01000014.1"/>
</dbReference>
<gene>
    <name evidence="1" type="ORF">DQ384_23985</name>
</gene>
<dbReference type="Proteomes" id="UP000253094">
    <property type="component" value="Unassembled WGS sequence"/>
</dbReference>
<accession>A0A367FCV7</accession>
<dbReference type="EMBL" id="QOIL01000014">
    <property type="protein sequence ID" value="RCG28206.1"/>
    <property type="molecule type" value="Genomic_DNA"/>
</dbReference>
<dbReference type="AlphaFoldDB" id="A0A367FCV7"/>
<reference evidence="1 2" key="1">
    <citation type="submission" date="2018-06" db="EMBL/GenBank/DDBJ databases">
        <title>Sphaerisporangium craniellae sp. nov., isolated from a marine sponge in the South China Sea.</title>
        <authorList>
            <person name="Li L."/>
        </authorList>
    </citation>
    <scope>NUCLEOTIDE SEQUENCE [LARGE SCALE GENOMIC DNA]</scope>
    <source>
        <strain evidence="1 2">CCTCC AA 208026</strain>
    </source>
</reference>
<organism evidence="1 2">
    <name type="scientific">Sphaerisporangium album</name>
    <dbReference type="NCBI Taxonomy" id="509200"/>
    <lineage>
        <taxon>Bacteria</taxon>
        <taxon>Bacillati</taxon>
        <taxon>Actinomycetota</taxon>
        <taxon>Actinomycetes</taxon>
        <taxon>Streptosporangiales</taxon>
        <taxon>Streptosporangiaceae</taxon>
        <taxon>Sphaerisporangium</taxon>
    </lineage>
</organism>
<keyword evidence="2" id="KW-1185">Reference proteome</keyword>
<dbReference type="OrthoDB" id="3268477at2"/>
<evidence type="ECO:0000313" key="2">
    <source>
        <dbReference type="Proteomes" id="UP000253094"/>
    </source>
</evidence>
<sequence length="60" mass="6928">MSGEQWWFCLRHMQVEPDKGCPDKHRLGPYATRDEAAGALETAAARNRAWHEGDKDWDDN</sequence>
<protein>
    <recommendedName>
        <fullName evidence="3">SPOR domain-containing protein</fullName>
    </recommendedName>
</protein>
<evidence type="ECO:0000313" key="1">
    <source>
        <dbReference type="EMBL" id="RCG28206.1"/>
    </source>
</evidence>
<evidence type="ECO:0008006" key="3">
    <source>
        <dbReference type="Google" id="ProtNLM"/>
    </source>
</evidence>
<proteinExistence type="predicted"/>
<name>A0A367FCV7_9ACTN</name>
<comment type="caution">
    <text evidence="1">The sequence shown here is derived from an EMBL/GenBank/DDBJ whole genome shotgun (WGS) entry which is preliminary data.</text>
</comment>